<organism evidence="2 4">
    <name type="scientific">Caenorhabditis briggsae</name>
    <dbReference type="NCBI Taxonomy" id="6238"/>
    <lineage>
        <taxon>Eukaryota</taxon>
        <taxon>Metazoa</taxon>
        <taxon>Ecdysozoa</taxon>
        <taxon>Nematoda</taxon>
        <taxon>Chromadorea</taxon>
        <taxon>Rhabditida</taxon>
        <taxon>Rhabditina</taxon>
        <taxon>Rhabditomorpha</taxon>
        <taxon>Rhabditoidea</taxon>
        <taxon>Rhabditidae</taxon>
        <taxon>Peloderinae</taxon>
        <taxon>Caenorhabditis</taxon>
    </lineage>
</organism>
<dbReference type="EMBL" id="CP090896">
    <property type="protein sequence ID" value="ULT81192.1"/>
    <property type="molecule type" value="Genomic_DNA"/>
</dbReference>
<evidence type="ECO:0000313" key="2">
    <source>
        <dbReference type="EMBL" id="ULT81192.1"/>
    </source>
</evidence>
<gene>
    <name evidence="2" type="ORF">L3Y34_011223</name>
    <name evidence="3" type="ORF">L5515_017096</name>
</gene>
<evidence type="ECO:0000313" key="3">
    <source>
        <dbReference type="EMBL" id="UMM40480.1"/>
    </source>
</evidence>
<evidence type="ECO:0000256" key="1">
    <source>
        <dbReference type="SAM" id="MobiDB-lite"/>
    </source>
</evidence>
<evidence type="ECO:0000313" key="4">
    <source>
        <dbReference type="Proteomes" id="UP000827892"/>
    </source>
</evidence>
<dbReference type="EMBL" id="CP092625">
    <property type="protein sequence ID" value="UMM40480.1"/>
    <property type="molecule type" value="Genomic_DNA"/>
</dbReference>
<sequence>MEPVFYAALFYPHFNILNNNTFMKPRKAGSTTDSEMRRPSVSKKKLPLVRCSSHSPRNRRRLSCQTFLTSAI</sequence>
<reference evidence="3 5" key="1">
    <citation type="submission" date="2022-04" db="EMBL/GenBank/DDBJ databases">
        <title>Chromosome-level reference genomes for two strains of Caenorhabditis briggsae: an improved platform for comparative genomics.</title>
        <authorList>
            <person name="Stevens L."/>
            <person name="Andersen E."/>
        </authorList>
    </citation>
    <scope>NUCLEOTIDE SEQUENCE [LARGE SCALE GENOMIC DNA]</scope>
    <source>
        <strain evidence="3">VX34</strain>
        <tissue evidence="3">Whole-organism</tissue>
    </source>
</reference>
<reference evidence="2 4" key="2">
    <citation type="submission" date="2022-05" db="EMBL/GenBank/DDBJ databases">
        <title>Chromosome-level reference genomes for two strains of Caenorhabditis briggsae: an improved platform for comparative genomics.</title>
        <authorList>
            <person name="Stevens L."/>
            <person name="Andersen E.C."/>
        </authorList>
    </citation>
    <scope>NUCLEOTIDE SEQUENCE [LARGE SCALE GENOMIC DNA]</scope>
    <source>
        <strain evidence="2">QX1410_ONT</strain>
        <tissue evidence="2">Whole-organism</tissue>
    </source>
</reference>
<evidence type="ECO:0000313" key="5">
    <source>
        <dbReference type="Proteomes" id="UP000829354"/>
    </source>
</evidence>
<name>A0AAE8ZLA4_CAEBR</name>
<dbReference type="Proteomes" id="UP000829354">
    <property type="component" value="Chromosome X"/>
</dbReference>
<feature type="region of interest" description="Disordered" evidence="1">
    <location>
        <begin position="27"/>
        <end position="52"/>
    </location>
</feature>
<dbReference type="Proteomes" id="UP000827892">
    <property type="component" value="Chromosome X"/>
</dbReference>
<dbReference type="AlphaFoldDB" id="A0AAE8ZLA4"/>
<accession>A0AAE8ZLA4</accession>
<keyword evidence="5" id="KW-1185">Reference proteome</keyword>
<protein>
    <submittedName>
        <fullName evidence="2">Uncharacterized protein</fullName>
    </submittedName>
</protein>
<proteinExistence type="predicted"/>